<name>A0ABC8ZC62_9POAL</name>
<proteinExistence type="predicted"/>
<evidence type="ECO:0000256" key="3">
    <source>
        <dbReference type="PROSITE-ProRule" id="PRU00810"/>
    </source>
</evidence>
<dbReference type="InterPro" id="IPR036600">
    <property type="entry name" value="PAH_sf"/>
</dbReference>
<dbReference type="Proteomes" id="UP001497457">
    <property type="component" value="Chromosome 18b"/>
</dbReference>
<dbReference type="SUPFAM" id="SSF47762">
    <property type="entry name" value="PAH2 domain"/>
    <property type="match status" value="1"/>
</dbReference>
<reference evidence="5" key="1">
    <citation type="submission" date="2024-06" db="EMBL/GenBank/DDBJ databases">
        <authorList>
            <person name="Ryan C."/>
        </authorList>
    </citation>
    <scope>NUCLEOTIDE SEQUENCE [LARGE SCALE GENOMIC DNA]</scope>
</reference>
<sequence>MDVGKYSFSGCNCFFFCSSEARGGTMPGANEMFRADSRMMVVFGALTSKPRQLTFEDSLRFVKKVKARDYMLYLSLFDILGRMELSQLDAYRQLLFRNHPDLCEELEKFRPPVPIKHATNNIWPWVIVCAVPLVAVSLIPSLGNPVLWFVQQTIGEKLAA</sequence>
<keyword evidence="5" id="KW-1185">Reference proteome</keyword>
<reference evidence="4 5" key="2">
    <citation type="submission" date="2024-10" db="EMBL/GenBank/DDBJ databases">
        <authorList>
            <person name="Ryan C."/>
        </authorList>
    </citation>
    <scope>NUCLEOTIDE SEQUENCE [LARGE SCALE GENOMIC DNA]</scope>
</reference>
<organism evidence="4 5">
    <name type="scientific">Urochloa decumbens</name>
    <dbReference type="NCBI Taxonomy" id="240449"/>
    <lineage>
        <taxon>Eukaryota</taxon>
        <taxon>Viridiplantae</taxon>
        <taxon>Streptophyta</taxon>
        <taxon>Embryophyta</taxon>
        <taxon>Tracheophyta</taxon>
        <taxon>Spermatophyta</taxon>
        <taxon>Magnoliopsida</taxon>
        <taxon>Liliopsida</taxon>
        <taxon>Poales</taxon>
        <taxon>Poaceae</taxon>
        <taxon>PACMAD clade</taxon>
        <taxon>Panicoideae</taxon>
        <taxon>Panicodae</taxon>
        <taxon>Paniceae</taxon>
        <taxon>Melinidinae</taxon>
        <taxon>Urochloa</taxon>
    </lineage>
</organism>
<accession>A0ABC8ZC62</accession>
<dbReference type="AlphaFoldDB" id="A0ABC8ZC62"/>
<evidence type="ECO:0000256" key="1">
    <source>
        <dbReference type="ARBA" id="ARBA00004123"/>
    </source>
</evidence>
<comment type="subcellular location">
    <subcellularLocation>
        <location evidence="1 3">Nucleus</location>
    </subcellularLocation>
</comment>
<keyword evidence="2 3" id="KW-0539">Nucleus</keyword>
<protein>
    <submittedName>
        <fullName evidence="4">Uncharacterized protein</fullName>
    </submittedName>
</protein>
<dbReference type="InterPro" id="IPR003822">
    <property type="entry name" value="PAH"/>
</dbReference>
<evidence type="ECO:0000313" key="4">
    <source>
        <dbReference type="EMBL" id="CAL4957660.1"/>
    </source>
</evidence>
<dbReference type="GO" id="GO:0005634">
    <property type="term" value="C:nucleus"/>
    <property type="evidence" value="ECO:0007669"/>
    <property type="project" value="UniProtKB-SubCell"/>
</dbReference>
<gene>
    <name evidence="4" type="ORF">URODEC1_LOCUS42687</name>
</gene>
<dbReference type="PROSITE" id="PS51477">
    <property type="entry name" value="PAH"/>
    <property type="match status" value="1"/>
</dbReference>
<evidence type="ECO:0000313" key="5">
    <source>
        <dbReference type="Proteomes" id="UP001497457"/>
    </source>
</evidence>
<evidence type="ECO:0000256" key="2">
    <source>
        <dbReference type="ARBA" id="ARBA00023242"/>
    </source>
</evidence>
<dbReference type="EMBL" id="OZ075128">
    <property type="protein sequence ID" value="CAL4957660.1"/>
    <property type="molecule type" value="Genomic_DNA"/>
</dbReference>